<accession>A0A519B9T6</accession>
<reference evidence="7 8" key="1">
    <citation type="submission" date="2019-01" db="EMBL/GenBank/DDBJ databases">
        <title>Insights into ecological role of a new deltaproteobacterial order Candidatus Sinidesulfobacterales (Sva0485) by metagenomics and metatranscriptomics.</title>
        <authorList>
            <person name="Tan S."/>
            <person name="Liu J."/>
            <person name="Fang Y."/>
            <person name="Hedlund B.P."/>
            <person name="Lian Z.H."/>
            <person name="Huang L.Y."/>
            <person name="Li J.T."/>
            <person name="Huang L.N."/>
            <person name="Li W.J."/>
            <person name="Jiang H.C."/>
            <person name="Dong H.L."/>
            <person name="Shu W.S."/>
        </authorList>
    </citation>
    <scope>NUCLEOTIDE SEQUENCE [LARGE SCALE GENOMIC DNA]</scope>
    <source>
        <strain evidence="7">AP3</strain>
    </source>
</reference>
<keyword evidence="5" id="KW-0449">Lipoprotein</keyword>
<evidence type="ECO:0000256" key="5">
    <source>
        <dbReference type="ARBA" id="ARBA00023288"/>
    </source>
</evidence>
<organism evidence="7 8">
    <name type="scientific">Candidatus Acidulodesulfobacterium ferriphilum</name>
    <dbReference type="NCBI Taxonomy" id="2597223"/>
    <lineage>
        <taxon>Bacteria</taxon>
        <taxon>Deltaproteobacteria</taxon>
        <taxon>Candidatus Acidulodesulfobacterales</taxon>
        <taxon>Candidatus Acidulodesulfobacterium</taxon>
    </lineage>
</organism>
<protein>
    <submittedName>
        <fullName evidence="7">Glycine zipper 2TM domain-containing protein</fullName>
    </submittedName>
</protein>
<keyword evidence="3" id="KW-0472">Membrane</keyword>
<feature type="chain" id="PRO_5040193354" evidence="6">
    <location>
        <begin position="39"/>
        <end position="257"/>
    </location>
</feature>
<dbReference type="EMBL" id="SGBD01000005">
    <property type="protein sequence ID" value="RZD13984.1"/>
    <property type="molecule type" value="Genomic_DNA"/>
</dbReference>
<comment type="subcellular location">
    <subcellularLocation>
        <location evidence="1">Cell outer membrane</location>
        <topology evidence="1">Lipid-anchor</topology>
    </subcellularLocation>
</comment>
<evidence type="ECO:0000256" key="3">
    <source>
        <dbReference type="ARBA" id="ARBA00023136"/>
    </source>
</evidence>
<keyword evidence="2 6" id="KW-0732">Signal</keyword>
<keyword evidence="4" id="KW-0564">Palmitate</keyword>
<dbReference type="Pfam" id="PF05818">
    <property type="entry name" value="TraT"/>
    <property type="match status" value="1"/>
</dbReference>
<evidence type="ECO:0000256" key="6">
    <source>
        <dbReference type="SAM" id="SignalP"/>
    </source>
</evidence>
<sequence>MLLHIKTSFLFQKSNRALATLAVLLLLPVLAFSGCATTAGPTTSASGLSSGNVALSTKMSSSIFLQPVAPQKKVVYVSVRNTSTATGLNFRNELISALIGEGYRITNNPQEANFMLMSNVLYIGKESQNYTVAGALAGGFGGAFIGSRYNSGTSMVAGGALGALAGGIIGSMFQNKNYMMIVDIQLEQRQAGTYTTNSTAAGQGTASTITTYNAGVKNWAIYRDRIVSQASAMNLEFASAEPLLKQQMAHSIANLLP</sequence>
<gene>
    <name evidence="7" type="ORF">EVJ47_08345</name>
</gene>
<proteinExistence type="predicted"/>
<evidence type="ECO:0000313" key="7">
    <source>
        <dbReference type="EMBL" id="RZD13984.1"/>
    </source>
</evidence>
<evidence type="ECO:0000256" key="4">
    <source>
        <dbReference type="ARBA" id="ARBA00023139"/>
    </source>
</evidence>
<dbReference type="Proteomes" id="UP000320813">
    <property type="component" value="Unassembled WGS sequence"/>
</dbReference>
<evidence type="ECO:0000313" key="8">
    <source>
        <dbReference type="Proteomes" id="UP000320813"/>
    </source>
</evidence>
<dbReference type="AlphaFoldDB" id="A0A519B9T6"/>
<comment type="caution">
    <text evidence="7">The sequence shown here is derived from an EMBL/GenBank/DDBJ whole genome shotgun (WGS) entry which is preliminary data.</text>
</comment>
<feature type="signal peptide" evidence="6">
    <location>
        <begin position="1"/>
        <end position="38"/>
    </location>
</feature>
<evidence type="ECO:0000256" key="2">
    <source>
        <dbReference type="ARBA" id="ARBA00022729"/>
    </source>
</evidence>
<dbReference type="InterPro" id="IPR008874">
    <property type="entry name" value="TraT_complement-R"/>
</dbReference>
<name>A0A519B9T6_9DELT</name>
<dbReference type="GO" id="GO:0009279">
    <property type="term" value="C:cell outer membrane"/>
    <property type="evidence" value="ECO:0007669"/>
    <property type="project" value="UniProtKB-SubCell"/>
</dbReference>
<evidence type="ECO:0000256" key="1">
    <source>
        <dbReference type="ARBA" id="ARBA00004459"/>
    </source>
</evidence>
<dbReference type="PIRSF" id="PIRSF002859">
    <property type="entry name" value="Lipo_traT"/>
    <property type="match status" value="1"/>
</dbReference>
<dbReference type="PROSITE" id="PS51257">
    <property type="entry name" value="PROKAR_LIPOPROTEIN"/>
    <property type="match status" value="1"/>
</dbReference>